<feature type="compositionally biased region" description="Gly residues" evidence="2">
    <location>
        <begin position="58"/>
        <end position="67"/>
    </location>
</feature>
<feature type="region of interest" description="Disordered" evidence="2">
    <location>
        <begin position="1"/>
        <end position="85"/>
    </location>
</feature>
<feature type="region of interest" description="Disordered" evidence="2">
    <location>
        <begin position="317"/>
        <end position="337"/>
    </location>
</feature>
<dbReference type="InterPro" id="IPR011045">
    <property type="entry name" value="N2O_reductase_N"/>
</dbReference>
<proteinExistence type="predicted"/>
<evidence type="ECO:0008006" key="5">
    <source>
        <dbReference type="Google" id="ProtNLM"/>
    </source>
</evidence>
<dbReference type="InterPro" id="IPR015943">
    <property type="entry name" value="WD40/YVTN_repeat-like_dom_sf"/>
</dbReference>
<sequence length="450" mass="46619">MTNSKDDPFLYPNRDRSETARGVSRRRMLVGSAAAGAAATAGCAGGGEGGSGNESEGGSEGADGGGTATETDPGDAPTPASERPTVFVFNTGDGTVSVVDAESDEVVGTRALGLSSSFPSNQYNPRLTTAPEDSLWLNVGRGVRALSVGSLAETAAVETESGANWLERTPNGKHVVVSAREPAHRQFRIDADPASEGFGEVTGDIDRTGEETTGGQAGPGPCDVTIHPDGEFAYVPDLFGDTLTVLRIDPFEIETQVDVEPVGAGPARPWMGTVSPDGETLLVEHNEGETGTESLWDLSDPANPEERVRLTGEKGLGRRPLTSEIGPDSETGYVFTPGSDDATVVDLVAGEVTGRLDLGGSAFVGTWDPAHAKLYVPVQTNDEVAVIDHARGEIVERIAVGAKPYGATAALARPRPDSTAALGAAMAQLGIWTSVETTYCIGNCACGHRL</sequence>
<dbReference type="EMBL" id="JAMQOP010000001">
    <property type="protein sequence ID" value="MDS0297891.1"/>
    <property type="molecule type" value="Genomic_DNA"/>
</dbReference>
<comment type="cofactor">
    <cofactor evidence="1">
        <name>Cu cation</name>
        <dbReference type="ChEBI" id="CHEBI:23378"/>
    </cofactor>
</comment>
<name>A0ABU2GBP3_9EURY</name>
<gene>
    <name evidence="3" type="ORF">NDI76_03980</name>
</gene>
<evidence type="ECO:0000256" key="1">
    <source>
        <dbReference type="ARBA" id="ARBA00001935"/>
    </source>
</evidence>
<dbReference type="RefSeq" id="WP_310922719.1">
    <property type="nucleotide sequence ID" value="NZ_JAMQOP010000001.1"/>
</dbReference>
<dbReference type="SUPFAM" id="SSF50974">
    <property type="entry name" value="Nitrous oxide reductase, N-terminal domain"/>
    <property type="match status" value="1"/>
</dbReference>
<dbReference type="PROSITE" id="PS51318">
    <property type="entry name" value="TAT"/>
    <property type="match status" value="1"/>
</dbReference>
<protein>
    <recommendedName>
        <fullName evidence="5">40-residue YVTN family beta-propeller repeat-containing protein</fullName>
    </recommendedName>
</protein>
<dbReference type="Gene3D" id="2.130.10.10">
    <property type="entry name" value="YVTN repeat-like/Quinoprotein amine dehydrogenase"/>
    <property type="match status" value="2"/>
</dbReference>
<comment type="caution">
    <text evidence="3">The sequence shown here is derived from an EMBL/GenBank/DDBJ whole genome shotgun (WGS) entry which is preliminary data.</text>
</comment>
<accession>A0ABU2GBP3</accession>
<evidence type="ECO:0000313" key="4">
    <source>
        <dbReference type="Proteomes" id="UP001257060"/>
    </source>
</evidence>
<evidence type="ECO:0000313" key="3">
    <source>
        <dbReference type="EMBL" id="MDS0297891.1"/>
    </source>
</evidence>
<feature type="compositionally biased region" description="Gly residues" evidence="2">
    <location>
        <begin position="43"/>
        <end position="52"/>
    </location>
</feature>
<dbReference type="PANTHER" id="PTHR47197">
    <property type="entry name" value="PROTEIN NIRF"/>
    <property type="match status" value="1"/>
</dbReference>
<feature type="compositionally biased region" description="Basic and acidic residues" evidence="2">
    <location>
        <begin position="1"/>
        <end position="19"/>
    </location>
</feature>
<dbReference type="InterPro" id="IPR006311">
    <property type="entry name" value="TAT_signal"/>
</dbReference>
<keyword evidence="4" id="KW-1185">Reference proteome</keyword>
<evidence type="ECO:0000256" key="2">
    <source>
        <dbReference type="SAM" id="MobiDB-lite"/>
    </source>
</evidence>
<dbReference type="Proteomes" id="UP001257060">
    <property type="component" value="Unassembled WGS sequence"/>
</dbReference>
<dbReference type="PANTHER" id="PTHR47197:SF3">
    <property type="entry name" value="DIHYDRO-HEME D1 DEHYDROGENASE"/>
    <property type="match status" value="1"/>
</dbReference>
<organism evidence="3 4">
    <name type="scientific">Halogeometricum salsisoli</name>
    <dbReference type="NCBI Taxonomy" id="2950536"/>
    <lineage>
        <taxon>Archaea</taxon>
        <taxon>Methanobacteriati</taxon>
        <taxon>Methanobacteriota</taxon>
        <taxon>Stenosarchaea group</taxon>
        <taxon>Halobacteria</taxon>
        <taxon>Halobacteriales</taxon>
        <taxon>Haloferacaceae</taxon>
        <taxon>Halogeometricum</taxon>
    </lineage>
</organism>
<dbReference type="InterPro" id="IPR051200">
    <property type="entry name" value="Host-pathogen_enzymatic-act"/>
</dbReference>
<feature type="compositionally biased region" description="Low complexity" evidence="2">
    <location>
        <begin position="31"/>
        <end position="42"/>
    </location>
</feature>
<reference evidence="3 4" key="1">
    <citation type="submission" date="2022-06" db="EMBL/GenBank/DDBJ databases">
        <title>Halogeometricum sp. a new haloarchaeum isolate from saline soil.</title>
        <authorList>
            <person name="Strakova D."/>
            <person name="Galisteo C."/>
            <person name="Sanchez-Porro C."/>
            <person name="Ventosa A."/>
        </authorList>
    </citation>
    <scope>NUCLEOTIDE SEQUENCE [LARGE SCALE GENOMIC DNA]</scope>
    <source>
        <strain evidence="3 4">S1BR25-6</strain>
    </source>
</reference>